<protein>
    <submittedName>
        <fullName evidence="1">Uncharacterized protein</fullName>
    </submittedName>
</protein>
<gene>
    <name evidence="1" type="ORF">DZC30_01555</name>
</gene>
<reference evidence="1 2" key="1">
    <citation type="submission" date="2018-08" db="EMBL/GenBank/DDBJ databases">
        <title>Comamonas testosteroni strain SWCO2.</title>
        <authorList>
            <person name="Jiang N."/>
            <person name="Zhang X.Z."/>
        </authorList>
    </citation>
    <scope>NUCLEOTIDE SEQUENCE [LARGE SCALE GENOMIC DNA]</scope>
    <source>
        <strain evidence="1 2">SWCO2</strain>
    </source>
</reference>
<dbReference type="Proteomes" id="UP000261948">
    <property type="component" value="Unassembled WGS sequence"/>
</dbReference>
<proteinExistence type="predicted"/>
<dbReference type="EMBL" id="QURR01000001">
    <property type="protein sequence ID" value="RGE47102.1"/>
    <property type="molecule type" value="Genomic_DNA"/>
</dbReference>
<comment type="caution">
    <text evidence="1">The sequence shown here is derived from an EMBL/GenBank/DDBJ whole genome shotgun (WGS) entry which is preliminary data.</text>
</comment>
<name>A0A373FU87_COMTE</name>
<evidence type="ECO:0000313" key="2">
    <source>
        <dbReference type="Proteomes" id="UP000261948"/>
    </source>
</evidence>
<organism evidence="1 2">
    <name type="scientific">Comamonas testosteroni</name>
    <name type="common">Pseudomonas testosteroni</name>
    <dbReference type="NCBI Taxonomy" id="285"/>
    <lineage>
        <taxon>Bacteria</taxon>
        <taxon>Pseudomonadati</taxon>
        <taxon>Pseudomonadota</taxon>
        <taxon>Betaproteobacteria</taxon>
        <taxon>Burkholderiales</taxon>
        <taxon>Comamonadaceae</taxon>
        <taxon>Comamonas</taxon>
    </lineage>
</organism>
<evidence type="ECO:0000313" key="1">
    <source>
        <dbReference type="EMBL" id="RGE47102.1"/>
    </source>
</evidence>
<dbReference type="InterPro" id="IPR059206">
    <property type="entry name" value="Sll1717-like"/>
</dbReference>
<dbReference type="NCBIfam" id="NF047389">
    <property type="entry name" value="ATPase_Sll1717"/>
    <property type="match status" value="1"/>
</dbReference>
<sequence>MILERVNFYAKKHNKQIFSKVDDLFDKEQMRQQRAPFDHMLLRTMVRPRDFIKFFELIKQDMKDRKDHPFEPEEVNSEKIECQSIYNAEPAYSEWLVEELRDEWLVQHPIINELFTAIQNNGKTILSHEEFTGAFKKVAGETSEIDITNHLKFMFENSIIGFKIGNSQQWKFKCFYKAQGFIESSQYKVHDGLHRGLNLKEPRAIASNE</sequence>
<accession>A0A373FU87</accession>
<keyword evidence="2" id="KW-1185">Reference proteome</keyword>
<dbReference type="AlphaFoldDB" id="A0A373FU87"/>